<keyword evidence="2" id="KW-1185">Reference proteome</keyword>
<evidence type="ECO:0000313" key="1">
    <source>
        <dbReference type="Ensembl" id="ENSCINP00000020222.3"/>
    </source>
</evidence>
<dbReference type="AlphaFoldDB" id="F6PIN4"/>
<reference evidence="2" key="1">
    <citation type="journal article" date="2002" name="Science">
        <title>The draft genome of Ciona intestinalis: insights into chordate and vertebrate origins.</title>
        <authorList>
            <person name="Dehal P."/>
            <person name="Satou Y."/>
            <person name="Campbell R.K."/>
            <person name="Chapman J."/>
            <person name="Degnan B."/>
            <person name="De Tomaso A."/>
            <person name="Davidson B."/>
            <person name="Di Gregorio A."/>
            <person name="Gelpke M."/>
            <person name="Goodstein D.M."/>
            <person name="Harafuji N."/>
            <person name="Hastings K.E."/>
            <person name="Ho I."/>
            <person name="Hotta K."/>
            <person name="Huang W."/>
            <person name="Kawashima T."/>
            <person name="Lemaire P."/>
            <person name="Martinez D."/>
            <person name="Meinertzhagen I.A."/>
            <person name="Necula S."/>
            <person name="Nonaka M."/>
            <person name="Putnam N."/>
            <person name="Rash S."/>
            <person name="Saiga H."/>
            <person name="Satake M."/>
            <person name="Terry A."/>
            <person name="Yamada L."/>
            <person name="Wang H.G."/>
            <person name="Awazu S."/>
            <person name="Azumi K."/>
            <person name="Boore J."/>
            <person name="Branno M."/>
            <person name="Chin-Bow S."/>
            <person name="DeSantis R."/>
            <person name="Doyle S."/>
            <person name="Francino P."/>
            <person name="Keys D.N."/>
            <person name="Haga S."/>
            <person name="Hayashi H."/>
            <person name="Hino K."/>
            <person name="Imai K.S."/>
            <person name="Inaba K."/>
            <person name="Kano S."/>
            <person name="Kobayashi K."/>
            <person name="Kobayashi M."/>
            <person name="Lee B.I."/>
            <person name="Makabe K.W."/>
            <person name="Manohar C."/>
            <person name="Matassi G."/>
            <person name="Medina M."/>
            <person name="Mochizuki Y."/>
            <person name="Mount S."/>
            <person name="Morishita T."/>
            <person name="Miura S."/>
            <person name="Nakayama A."/>
            <person name="Nishizaka S."/>
            <person name="Nomoto H."/>
            <person name="Ohta F."/>
            <person name="Oishi K."/>
            <person name="Rigoutsos I."/>
            <person name="Sano M."/>
            <person name="Sasaki A."/>
            <person name="Sasakura Y."/>
            <person name="Shoguchi E."/>
            <person name="Shin-i T."/>
            <person name="Spagnuolo A."/>
            <person name="Stainier D."/>
            <person name="Suzuki M.M."/>
            <person name="Tassy O."/>
            <person name="Takatori N."/>
            <person name="Tokuoka M."/>
            <person name="Yagi K."/>
            <person name="Yoshizaki F."/>
            <person name="Wada S."/>
            <person name="Zhang C."/>
            <person name="Hyatt P.D."/>
            <person name="Larimer F."/>
            <person name="Detter C."/>
            <person name="Doggett N."/>
            <person name="Glavina T."/>
            <person name="Hawkins T."/>
            <person name="Richardson P."/>
            <person name="Lucas S."/>
            <person name="Kohara Y."/>
            <person name="Levine M."/>
            <person name="Satoh N."/>
            <person name="Rokhsar D.S."/>
        </authorList>
    </citation>
    <scope>NUCLEOTIDE SEQUENCE [LARGE SCALE GENOMIC DNA]</scope>
</reference>
<reference evidence="1" key="3">
    <citation type="submission" date="2025-08" db="UniProtKB">
        <authorList>
            <consortium name="Ensembl"/>
        </authorList>
    </citation>
    <scope>IDENTIFICATION</scope>
</reference>
<dbReference type="Proteomes" id="UP000008144">
    <property type="component" value="Chromosome 12"/>
</dbReference>
<protein>
    <submittedName>
        <fullName evidence="1">Uncharacterized protein</fullName>
    </submittedName>
</protein>
<dbReference type="InParanoid" id="F6PIN4"/>
<dbReference type="HOGENOM" id="CLU_1460800_0_0_1"/>
<name>F6PIN4_CIOIN</name>
<dbReference type="GeneTree" id="ENSGT00530000067374"/>
<dbReference type="EMBL" id="EAAA01001004">
    <property type="status" value="NOT_ANNOTATED_CDS"/>
    <property type="molecule type" value="Genomic_DNA"/>
</dbReference>
<reference evidence="1" key="4">
    <citation type="submission" date="2025-09" db="UniProtKB">
        <authorList>
            <consortium name="Ensembl"/>
        </authorList>
    </citation>
    <scope>IDENTIFICATION</scope>
</reference>
<dbReference type="Ensembl" id="ENSCINT00000020222.3">
    <property type="protein sequence ID" value="ENSCINP00000020222.3"/>
    <property type="gene ID" value="ENSCING00000010102.3"/>
</dbReference>
<proteinExistence type="predicted"/>
<sequence>MEPEVLKLPTKQREELYTDIARSEVSKKDVNPIAKKNVVFTEKENSSDTTSVPDIGTQSHNLGFMYGYRNAALQCLLHISTKLLASFKTEKAPVPKVRDLWMLSLDNCQKRRKFNNQWQSERISEKENLIVASTNTEHALPSADIVSASRSSTYTMNEESMRAFFNMEHALTPIKTPLYYETSER</sequence>
<accession>F6PIN4</accession>
<organism evidence="1 2">
    <name type="scientific">Ciona intestinalis</name>
    <name type="common">Transparent sea squirt</name>
    <name type="synonym">Ascidia intestinalis</name>
    <dbReference type="NCBI Taxonomy" id="7719"/>
    <lineage>
        <taxon>Eukaryota</taxon>
        <taxon>Metazoa</taxon>
        <taxon>Chordata</taxon>
        <taxon>Tunicata</taxon>
        <taxon>Ascidiacea</taxon>
        <taxon>Phlebobranchia</taxon>
        <taxon>Cionidae</taxon>
        <taxon>Ciona</taxon>
    </lineage>
</organism>
<reference evidence="1" key="2">
    <citation type="journal article" date="2008" name="Genome Biol.">
        <title>Improved genome assembly and evidence-based global gene model set for the chordate Ciona intestinalis: new insight into intron and operon populations.</title>
        <authorList>
            <person name="Satou Y."/>
            <person name="Mineta K."/>
            <person name="Ogasawara M."/>
            <person name="Sasakura Y."/>
            <person name="Shoguchi E."/>
            <person name="Ueno K."/>
            <person name="Yamada L."/>
            <person name="Matsumoto J."/>
            <person name="Wasserscheid J."/>
            <person name="Dewar K."/>
            <person name="Wiley G.B."/>
            <person name="Macmil S.L."/>
            <person name="Roe B.A."/>
            <person name="Zeller R.W."/>
            <person name="Hastings K.E."/>
            <person name="Lemaire P."/>
            <person name="Lindquist E."/>
            <person name="Endo T."/>
            <person name="Hotta K."/>
            <person name="Inaba K."/>
        </authorList>
    </citation>
    <scope>NUCLEOTIDE SEQUENCE [LARGE SCALE GENOMIC DNA]</scope>
    <source>
        <strain evidence="1">wild type</strain>
    </source>
</reference>
<evidence type="ECO:0000313" key="2">
    <source>
        <dbReference type="Proteomes" id="UP000008144"/>
    </source>
</evidence>